<dbReference type="Gene3D" id="1.20.120.550">
    <property type="entry name" value="Membrane associated eicosanoid/glutathione metabolism-like domain"/>
    <property type="match status" value="1"/>
</dbReference>
<evidence type="ECO:0000256" key="2">
    <source>
        <dbReference type="ARBA" id="ARBA00022692"/>
    </source>
</evidence>
<dbReference type="OrthoDB" id="5516290at2"/>
<protein>
    <submittedName>
        <fullName evidence="6">MAPEG family</fullName>
    </submittedName>
</protein>
<keyword evidence="2 5" id="KW-0812">Transmembrane</keyword>
<dbReference type="SUPFAM" id="SSF161084">
    <property type="entry name" value="MAPEG domain-like"/>
    <property type="match status" value="1"/>
</dbReference>
<feature type="transmembrane region" description="Helical" evidence="5">
    <location>
        <begin position="67"/>
        <end position="94"/>
    </location>
</feature>
<name>A0A380WNR9_AMIAI</name>
<feature type="transmembrane region" description="Helical" evidence="5">
    <location>
        <begin position="114"/>
        <end position="133"/>
    </location>
</feature>
<dbReference type="AlphaFoldDB" id="A0A380WNR9"/>
<sequence length="139" mass="15669">MNQAVIFWPLLAQVLLVYIVYAVLSARRRHAVRSGEARVNQFKTRSTEPESSVTAANNVINQFELPVLFYVVSLSLYVTSGVSYVALLLAWLFVALRYVHAWFHLTSNRVKYRSTAFIAGALLLALLWIWFALHLAGAA</sequence>
<dbReference type="RefSeq" id="WP_115732484.1">
    <property type="nucleotide sequence ID" value="NZ_BAAAVY010000002.1"/>
</dbReference>
<dbReference type="GO" id="GO:0016020">
    <property type="term" value="C:membrane"/>
    <property type="evidence" value="ECO:0007669"/>
    <property type="project" value="UniProtKB-SubCell"/>
</dbReference>
<accession>A0A380WNR9</accession>
<dbReference type="InterPro" id="IPR001129">
    <property type="entry name" value="Membr-assoc_MAPEG"/>
</dbReference>
<comment type="subcellular location">
    <subcellularLocation>
        <location evidence="1">Membrane</location>
    </subcellularLocation>
</comment>
<keyword evidence="3 5" id="KW-1133">Transmembrane helix</keyword>
<evidence type="ECO:0000256" key="3">
    <source>
        <dbReference type="ARBA" id="ARBA00022989"/>
    </source>
</evidence>
<keyword evidence="4 5" id="KW-0472">Membrane</keyword>
<evidence type="ECO:0000256" key="1">
    <source>
        <dbReference type="ARBA" id="ARBA00004370"/>
    </source>
</evidence>
<organism evidence="6 7">
    <name type="scientific">Aminobacter aminovorans</name>
    <name type="common">Chelatobacter heintzii</name>
    <dbReference type="NCBI Taxonomy" id="83263"/>
    <lineage>
        <taxon>Bacteria</taxon>
        <taxon>Pseudomonadati</taxon>
        <taxon>Pseudomonadota</taxon>
        <taxon>Alphaproteobacteria</taxon>
        <taxon>Hyphomicrobiales</taxon>
        <taxon>Phyllobacteriaceae</taxon>
        <taxon>Aminobacter</taxon>
    </lineage>
</organism>
<evidence type="ECO:0000256" key="4">
    <source>
        <dbReference type="ARBA" id="ARBA00023136"/>
    </source>
</evidence>
<dbReference type="InterPro" id="IPR023352">
    <property type="entry name" value="MAPEG-like_dom_sf"/>
</dbReference>
<reference evidence="6 7" key="1">
    <citation type="submission" date="2018-06" db="EMBL/GenBank/DDBJ databases">
        <authorList>
            <consortium name="Pathogen Informatics"/>
            <person name="Doyle S."/>
        </authorList>
    </citation>
    <scope>NUCLEOTIDE SEQUENCE [LARGE SCALE GENOMIC DNA]</scope>
    <source>
        <strain evidence="6 7">NCTC10684</strain>
    </source>
</reference>
<evidence type="ECO:0000256" key="5">
    <source>
        <dbReference type="SAM" id="Phobius"/>
    </source>
</evidence>
<dbReference type="EMBL" id="UFSM01000001">
    <property type="protein sequence ID" value="SUU90501.1"/>
    <property type="molecule type" value="Genomic_DNA"/>
</dbReference>
<feature type="transmembrane region" description="Helical" evidence="5">
    <location>
        <begin position="6"/>
        <end position="24"/>
    </location>
</feature>
<proteinExistence type="predicted"/>
<evidence type="ECO:0000313" key="6">
    <source>
        <dbReference type="EMBL" id="SUU90501.1"/>
    </source>
</evidence>
<dbReference type="Pfam" id="PF01124">
    <property type="entry name" value="MAPEG"/>
    <property type="match status" value="1"/>
</dbReference>
<gene>
    <name evidence="6" type="ORF">NCTC10684_03758</name>
</gene>
<evidence type="ECO:0000313" key="7">
    <source>
        <dbReference type="Proteomes" id="UP000254701"/>
    </source>
</evidence>
<dbReference type="Proteomes" id="UP000254701">
    <property type="component" value="Unassembled WGS sequence"/>
</dbReference>